<name>A0A6V7U1W9_MELEN</name>
<dbReference type="EMBL" id="CAJEWN010000030">
    <property type="protein sequence ID" value="CAD2142571.1"/>
    <property type="molecule type" value="Genomic_DNA"/>
</dbReference>
<proteinExistence type="predicted"/>
<accession>A0A6V7U1W9</accession>
<sequence length="55" mass="6758">MYDVSKRRDRNAYYYWNNFCDYFTNNFHPWSVSLFILPQVQKWRANVGGKFRAVS</sequence>
<protein>
    <submittedName>
        <fullName evidence="1">Uncharacterized protein</fullName>
    </submittedName>
</protein>
<evidence type="ECO:0000313" key="2">
    <source>
        <dbReference type="Proteomes" id="UP000580250"/>
    </source>
</evidence>
<comment type="caution">
    <text evidence="1">The sequence shown here is derived from an EMBL/GenBank/DDBJ whole genome shotgun (WGS) entry which is preliminary data.</text>
</comment>
<dbReference type="Proteomes" id="UP000580250">
    <property type="component" value="Unassembled WGS sequence"/>
</dbReference>
<evidence type="ECO:0000313" key="1">
    <source>
        <dbReference type="EMBL" id="CAD2142571.1"/>
    </source>
</evidence>
<dbReference type="AlphaFoldDB" id="A0A6V7U1W9"/>
<organism evidence="1 2">
    <name type="scientific">Meloidogyne enterolobii</name>
    <name type="common">Root-knot nematode worm</name>
    <name type="synonym">Meloidogyne mayaguensis</name>
    <dbReference type="NCBI Taxonomy" id="390850"/>
    <lineage>
        <taxon>Eukaryota</taxon>
        <taxon>Metazoa</taxon>
        <taxon>Ecdysozoa</taxon>
        <taxon>Nematoda</taxon>
        <taxon>Chromadorea</taxon>
        <taxon>Rhabditida</taxon>
        <taxon>Tylenchina</taxon>
        <taxon>Tylenchomorpha</taxon>
        <taxon>Tylenchoidea</taxon>
        <taxon>Meloidogynidae</taxon>
        <taxon>Meloidogyninae</taxon>
        <taxon>Meloidogyne</taxon>
    </lineage>
</organism>
<gene>
    <name evidence="1" type="ORF">MENT_LOCUS7277</name>
</gene>
<reference evidence="1 2" key="1">
    <citation type="submission" date="2020-08" db="EMBL/GenBank/DDBJ databases">
        <authorList>
            <person name="Koutsovoulos G."/>
            <person name="Danchin GJ E."/>
        </authorList>
    </citation>
    <scope>NUCLEOTIDE SEQUENCE [LARGE SCALE GENOMIC DNA]</scope>
</reference>